<dbReference type="OrthoDB" id="10347047at2759"/>
<name>A0A8K0R4R1_9PLEO</name>
<comment type="caution">
    <text evidence="1">The sequence shown here is derived from an EMBL/GenBank/DDBJ whole genome shotgun (WGS) entry which is preliminary data.</text>
</comment>
<dbReference type="Proteomes" id="UP000813461">
    <property type="component" value="Unassembled WGS sequence"/>
</dbReference>
<keyword evidence="2" id="KW-1185">Reference proteome</keyword>
<dbReference type="EMBL" id="JAGMVJ010000012">
    <property type="protein sequence ID" value="KAH7084339.1"/>
    <property type="molecule type" value="Genomic_DNA"/>
</dbReference>
<dbReference type="PROSITE" id="PS51257">
    <property type="entry name" value="PROKAR_LIPOPROTEIN"/>
    <property type="match status" value="1"/>
</dbReference>
<accession>A0A8K0R4R1</accession>
<protein>
    <submittedName>
        <fullName evidence="1">Uncharacterized protein</fullName>
    </submittedName>
</protein>
<evidence type="ECO:0000313" key="2">
    <source>
        <dbReference type="Proteomes" id="UP000813461"/>
    </source>
</evidence>
<dbReference type="AlphaFoldDB" id="A0A8K0R4R1"/>
<proteinExistence type="predicted"/>
<reference evidence="1" key="1">
    <citation type="journal article" date="2021" name="Nat. Commun.">
        <title>Genetic determinants of endophytism in the Arabidopsis root mycobiome.</title>
        <authorList>
            <person name="Mesny F."/>
            <person name="Miyauchi S."/>
            <person name="Thiergart T."/>
            <person name="Pickel B."/>
            <person name="Atanasova L."/>
            <person name="Karlsson M."/>
            <person name="Huettel B."/>
            <person name="Barry K.W."/>
            <person name="Haridas S."/>
            <person name="Chen C."/>
            <person name="Bauer D."/>
            <person name="Andreopoulos W."/>
            <person name="Pangilinan J."/>
            <person name="LaButti K."/>
            <person name="Riley R."/>
            <person name="Lipzen A."/>
            <person name="Clum A."/>
            <person name="Drula E."/>
            <person name="Henrissat B."/>
            <person name="Kohler A."/>
            <person name="Grigoriev I.V."/>
            <person name="Martin F.M."/>
            <person name="Hacquard S."/>
        </authorList>
    </citation>
    <scope>NUCLEOTIDE SEQUENCE</scope>
    <source>
        <strain evidence="1">MPI-SDFR-AT-0120</strain>
    </source>
</reference>
<gene>
    <name evidence="1" type="ORF">FB567DRAFT_79915</name>
</gene>
<organism evidence="1 2">
    <name type="scientific">Paraphoma chrysanthemicola</name>
    <dbReference type="NCBI Taxonomy" id="798071"/>
    <lineage>
        <taxon>Eukaryota</taxon>
        <taxon>Fungi</taxon>
        <taxon>Dikarya</taxon>
        <taxon>Ascomycota</taxon>
        <taxon>Pezizomycotina</taxon>
        <taxon>Dothideomycetes</taxon>
        <taxon>Pleosporomycetidae</taxon>
        <taxon>Pleosporales</taxon>
        <taxon>Pleosporineae</taxon>
        <taxon>Phaeosphaeriaceae</taxon>
        <taxon>Paraphoma</taxon>
    </lineage>
</organism>
<sequence>MSSMKVVPSDMVLRFSLVDEARIPVPFATMVGCFYVRRSKSTLRRHHEALAAVSRHLGLTVVPTIQLWLTSWSPMPALQAPQGNERGMAPGSRQPCLLHFTISCNARWSSLLRSSSEVDAAPAPDSRLLSPVHLRCLSAPDDPPCQPLQIV</sequence>
<evidence type="ECO:0000313" key="1">
    <source>
        <dbReference type="EMBL" id="KAH7084339.1"/>
    </source>
</evidence>